<keyword evidence="2" id="KW-1185">Reference proteome</keyword>
<organism evidence="1 2">
    <name type="scientific">Pistacia atlantica</name>
    <dbReference type="NCBI Taxonomy" id="434234"/>
    <lineage>
        <taxon>Eukaryota</taxon>
        <taxon>Viridiplantae</taxon>
        <taxon>Streptophyta</taxon>
        <taxon>Embryophyta</taxon>
        <taxon>Tracheophyta</taxon>
        <taxon>Spermatophyta</taxon>
        <taxon>Magnoliopsida</taxon>
        <taxon>eudicotyledons</taxon>
        <taxon>Gunneridae</taxon>
        <taxon>Pentapetalae</taxon>
        <taxon>rosids</taxon>
        <taxon>malvids</taxon>
        <taxon>Sapindales</taxon>
        <taxon>Anacardiaceae</taxon>
        <taxon>Pistacia</taxon>
    </lineage>
</organism>
<accession>A0ACC1A1D5</accession>
<proteinExistence type="predicted"/>
<evidence type="ECO:0000313" key="1">
    <source>
        <dbReference type="EMBL" id="KAJ0080183.1"/>
    </source>
</evidence>
<evidence type="ECO:0000313" key="2">
    <source>
        <dbReference type="Proteomes" id="UP001164250"/>
    </source>
</evidence>
<dbReference type="EMBL" id="CM047909">
    <property type="protein sequence ID" value="KAJ0080183.1"/>
    <property type="molecule type" value="Genomic_DNA"/>
</dbReference>
<protein>
    <submittedName>
        <fullName evidence="1">Uncharacterized protein</fullName>
    </submittedName>
</protein>
<gene>
    <name evidence="1" type="ORF">Patl1_22819</name>
</gene>
<comment type="caution">
    <text evidence="1">The sequence shown here is derived from an EMBL/GenBank/DDBJ whole genome shotgun (WGS) entry which is preliminary data.</text>
</comment>
<name>A0ACC1A1D5_9ROSI</name>
<reference evidence="2" key="1">
    <citation type="journal article" date="2023" name="G3 (Bethesda)">
        <title>Genome assembly and association tests identify interacting loci associated with vigor, precocity, and sex in interspecific pistachio rootstocks.</title>
        <authorList>
            <person name="Palmer W."/>
            <person name="Jacygrad E."/>
            <person name="Sagayaradj S."/>
            <person name="Cavanaugh K."/>
            <person name="Han R."/>
            <person name="Bertier L."/>
            <person name="Beede B."/>
            <person name="Kafkas S."/>
            <person name="Golino D."/>
            <person name="Preece J."/>
            <person name="Michelmore R."/>
        </authorList>
    </citation>
    <scope>NUCLEOTIDE SEQUENCE [LARGE SCALE GENOMIC DNA]</scope>
</reference>
<dbReference type="Proteomes" id="UP001164250">
    <property type="component" value="Chromosome 13"/>
</dbReference>
<sequence length="345" mass="38069">MYNKQIKLLRFSAATSVIKDDNRLRDQTPQVNANTSIGNDVYRIKRNLSVNASIITYEKQIKLLWSMQPPQLSKMFADQQGQVEDGDFCFIHATGIGKGGTPCFWDTLHLYKNQLQSYAQKRNLAFPIYSCEREGPPHASCFKCKVTVGGQTYECQEFFPTLKEAEHGAAKVALMSLSSDGVQESGFYKNLLQELAQKEGYALPVYHTNRSGEAHAPTFVSTVEVEAEVFTGQEAKTKKQAEMSAAKVAYLTLKERVKSVYYTVFDYSLCLNVPVNGDVSSQHLIDAFPQPVIDPNWKRESSPSYPSAPSTPDNTPPSSSLHSDSSANVVPESSIGAGVGTHTST</sequence>